<evidence type="ECO:0000256" key="4">
    <source>
        <dbReference type="ARBA" id="ARBA00022989"/>
    </source>
</evidence>
<evidence type="ECO:0000256" key="5">
    <source>
        <dbReference type="ARBA" id="ARBA00023136"/>
    </source>
</evidence>
<dbReference type="Pfam" id="PF00482">
    <property type="entry name" value="T2SSF"/>
    <property type="match status" value="1"/>
</dbReference>
<evidence type="ECO:0000313" key="9">
    <source>
        <dbReference type="Proteomes" id="UP001428774"/>
    </source>
</evidence>
<evidence type="ECO:0000256" key="3">
    <source>
        <dbReference type="ARBA" id="ARBA00022692"/>
    </source>
</evidence>
<evidence type="ECO:0000256" key="1">
    <source>
        <dbReference type="ARBA" id="ARBA00004651"/>
    </source>
</evidence>
<gene>
    <name evidence="8" type="ORF">ABFB10_20550</name>
</gene>
<dbReference type="AlphaFoldDB" id="A0AAW9SRC8"/>
<evidence type="ECO:0000313" key="8">
    <source>
        <dbReference type="EMBL" id="MEN9063010.1"/>
    </source>
</evidence>
<dbReference type="InterPro" id="IPR018076">
    <property type="entry name" value="T2SS_GspF_dom"/>
</dbReference>
<name>A0AAW9SRC8_9RHOB</name>
<dbReference type="PANTHER" id="PTHR35007:SF2">
    <property type="entry name" value="PILUS ASSEMBLE PROTEIN"/>
    <property type="match status" value="1"/>
</dbReference>
<keyword evidence="5 6" id="KW-0472">Membrane</keyword>
<keyword evidence="4 6" id="KW-1133">Transmembrane helix</keyword>
<comment type="subcellular location">
    <subcellularLocation>
        <location evidence="1">Cell membrane</location>
        <topology evidence="1">Multi-pass membrane protein</topology>
    </subcellularLocation>
</comment>
<proteinExistence type="predicted"/>
<dbReference type="GO" id="GO:0005886">
    <property type="term" value="C:plasma membrane"/>
    <property type="evidence" value="ECO:0007669"/>
    <property type="project" value="UniProtKB-SubCell"/>
</dbReference>
<dbReference type="RefSeq" id="WP_347168117.1">
    <property type="nucleotide sequence ID" value="NZ_JBDNCH010000003.1"/>
</dbReference>
<keyword evidence="2" id="KW-1003">Cell membrane</keyword>
<accession>A0AAW9SRC8</accession>
<comment type="caution">
    <text evidence="8">The sequence shown here is derived from an EMBL/GenBank/DDBJ whole genome shotgun (WGS) entry which is preliminary data.</text>
</comment>
<dbReference type="Proteomes" id="UP001428774">
    <property type="component" value="Unassembled WGS sequence"/>
</dbReference>
<feature type="domain" description="Type II secretion system protein GspF" evidence="7">
    <location>
        <begin position="36"/>
        <end position="164"/>
    </location>
</feature>
<dbReference type="EMBL" id="JBDNCH010000003">
    <property type="protein sequence ID" value="MEN9063010.1"/>
    <property type="molecule type" value="Genomic_DNA"/>
</dbReference>
<evidence type="ECO:0000256" key="6">
    <source>
        <dbReference type="SAM" id="Phobius"/>
    </source>
</evidence>
<dbReference type="PANTHER" id="PTHR35007">
    <property type="entry name" value="INTEGRAL MEMBRANE PROTEIN-RELATED"/>
    <property type="match status" value="1"/>
</dbReference>
<keyword evidence="9" id="KW-1185">Reference proteome</keyword>
<sequence>MILGSALALSKLPDALLKMRQRKRFAEARRAFPDMLELLVIASEAGLGFGPALGRVARDIQPAAPVLAFEIRQLSVELGVLPDRETARAELSERLPLSEVTIFANAMMQAERYGTPIARALRGLMRDQRAMWLLRIEEQAGRIPALMTVPLILFIMPALFIVLIGPAVLNILDNIMDGGFG</sequence>
<organism evidence="8 9">
    <name type="scientific">Ponticoccus litoralis</name>
    <dbReference type="NCBI Taxonomy" id="422297"/>
    <lineage>
        <taxon>Bacteria</taxon>
        <taxon>Pseudomonadati</taxon>
        <taxon>Pseudomonadota</taxon>
        <taxon>Alphaproteobacteria</taxon>
        <taxon>Rhodobacterales</taxon>
        <taxon>Roseobacteraceae</taxon>
        <taxon>Ponticoccus</taxon>
    </lineage>
</organism>
<protein>
    <submittedName>
        <fullName evidence="8">Type II secretion system F family protein</fullName>
    </submittedName>
</protein>
<feature type="transmembrane region" description="Helical" evidence="6">
    <location>
        <begin position="151"/>
        <end position="172"/>
    </location>
</feature>
<evidence type="ECO:0000256" key="2">
    <source>
        <dbReference type="ARBA" id="ARBA00022475"/>
    </source>
</evidence>
<evidence type="ECO:0000259" key="7">
    <source>
        <dbReference type="Pfam" id="PF00482"/>
    </source>
</evidence>
<reference evidence="8 9" key="1">
    <citation type="submission" date="2024-05" db="EMBL/GenBank/DDBJ databases">
        <title>Genome sequence of Ponticoccus litoralis KCCM 90028.</title>
        <authorList>
            <person name="Kim J.M."/>
            <person name="Lee J.K."/>
            <person name="Choi B.J."/>
            <person name="Bayburt H."/>
            <person name="Baek J.H."/>
            <person name="Jeon C.O."/>
        </authorList>
    </citation>
    <scope>NUCLEOTIDE SEQUENCE [LARGE SCALE GENOMIC DNA]</scope>
    <source>
        <strain evidence="8 9">KCCM 90028</strain>
    </source>
</reference>
<keyword evidence="3 6" id="KW-0812">Transmembrane</keyword>